<keyword evidence="2" id="KW-1185">Reference proteome</keyword>
<dbReference type="Pfam" id="PF13637">
    <property type="entry name" value="Ank_4"/>
    <property type="match status" value="2"/>
</dbReference>
<dbReference type="Proteomes" id="UP000001396">
    <property type="component" value="Unassembled WGS sequence"/>
</dbReference>
<dbReference type="AlphaFoldDB" id="D3BBZ1"/>
<dbReference type="InterPro" id="IPR052050">
    <property type="entry name" value="SecEffector_AnkRepeat"/>
</dbReference>
<name>D3BBZ1_HETP5</name>
<accession>D3BBZ1</accession>
<dbReference type="InParanoid" id="D3BBZ1"/>
<dbReference type="EMBL" id="ADBJ01000026">
    <property type="protein sequence ID" value="EFA81174.1"/>
    <property type="molecule type" value="Genomic_DNA"/>
</dbReference>
<dbReference type="InterPro" id="IPR036770">
    <property type="entry name" value="Ankyrin_rpt-contain_sf"/>
</dbReference>
<dbReference type="PANTHER" id="PTHR46586:SF3">
    <property type="entry name" value="ANKYRIN REPEAT-CONTAINING PROTEIN"/>
    <property type="match status" value="1"/>
</dbReference>
<protein>
    <recommendedName>
        <fullName evidence="3">Ankyrin repeat protein</fullName>
    </recommendedName>
</protein>
<evidence type="ECO:0008006" key="3">
    <source>
        <dbReference type="Google" id="ProtNLM"/>
    </source>
</evidence>
<evidence type="ECO:0000313" key="2">
    <source>
        <dbReference type="Proteomes" id="UP000001396"/>
    </source>
</evidence>
<reference evidence="1 2" key="1">
    <citation type="journal article" date="2011" name="Genome Res.">
        <title>Phylogeny-wide analysis of social amoeba genomes highlights ancient origins for complex intercellular communication.</title>
        <authorList>
            <person name="Heidel A.J."/>
            <person name="Lawal H.M."/>
            <person name="Felder M."/>
            <person name="Schilde C."/>
            <person name="Helps N.R."/>
            <person name="Tunggal B."/>
            <person name="Rivero F."/>
            <person name="John U."/>
            <person name="Schleicher M."/>
            <person name="Eichinger L."/>
            <person name="Platzer M."/>
            <person name="Noegel A.A."/>
            <person name="Schaap P."/>
            <person name="Gloeckner G."/>
        </authorList>
    </citation>
    <scope>NUCLEOTIDE SEQUENCE [LARGE SCALE GENOMIC DNA]</scope>
    <source>
        <strain evidence="2">ATCC 26659 / Pp 5 / PN500</strain>
    </source>
</reference>
<sequence>MDIEIFKVVFNNIVLRNLIFEYVRDSCQFDPYENKERFTWNQLIQLPFVLAGNGYLEQLKEYFKSGSIHFLTKMEGFRILRSAVLGGNLNIVKYILEQQRATHLCRNPMGNADVLTFAVQSKDENFEMVRFLCGLTDIKWHYEHALSKATLTQNIELVKFLNDRISATSKDYHIHLAIELAARVGRIDMIELLSKGRENVLSSAEVYHEAVSSSNIELLKYLKEKNVVYTDVGTWSAALMDVAAERGNLEILIWLNDNRIGSCTNAAIAKAAANGNLKIIQWLHHNRTEGCAPDAIDKASANGHLNIVQWLYHNRTEGFTSDSMDKAAKNGYLDVIKWLNQNTTASCTVRAMTDAAGEGYISLVKWLHENRSEGCTEQAMDQAAANGYLEMVMWLNENRSEGCSTHAMNMACYGGYLSIAQYLHENRSEGCTDAMDNAIRKGYQTIVEWMHANRTEGCSSAGAVIAEENGYPELAKWIRENRTECATYTKEIYNQQQYLAVSPTFLSFPSFNESQSSSSSLGETFPVPVPRCKKADRVIPLKKQKMPIK</sequence>
<dbReference type="SUPFAM" id="SSF48403">
    <property type="entry name" value="Ankyrin repeat"/>
    <property type="match status" value="1"/>
</dbReference>
<organism evidence="1 2">
    <name type="scientific">Heterostelium pallidum (strain ATCC 26659 / Pp 5 / PN500)</name>
    <name type="common">Cellular slime mold</name>
    <name type="synonym">Polysphondylium pallidum</name>
    <dbReference type="NCBI Taxonomy" id="670386"/>
    <lineage>
        <taxon>Eukaryota</taxon>
        <taxon>Amoebozoa</taxon>
        <taxon>Evosea</taxon>
        <taxon>Eumycetozoa</taxon>
        <taxon>Dictyostelia</taxon>
        <taxon>Acytosteliales</taxon>
        <taxon>Acytosteliaceae</taxon>
        <taxon>Heterostelium</taxon>
    </lineage>
</organism>
<dbReference type="PANTHER" id="PTHR46586">
    <property type="entry name" value="ANKYRIN REPEAT-CONTAINING PROTEIN"/>
    <property type="match status" value="1"/>
</dbReference>
<comment type="caution">
    <text evidence="1">The sequence shown here is derived from an EMBL/GenBank/DDBJ whole genome shotgun (WGS) entry which is preliminary data.</text>
</comment>
<dbReference type="STRING" id="670386.D3BBZ1"/>
<dbReference type="Gene3D" id="1.25.40.20">
    <property type="entry name" value="Ankyrin repeat-containing domain"/>
    <property type="match status" value="3"/>
</dbReference>
<proteinExistence type="predicted"/>
<dbReference type="GeneID" id="31361495"/>
<dbReference type="InterPro" id="IPR002110">
    <property type="entry name" value="Ankyrin_rpt"/>
</dbReference>
<dbReference type="RefSeq" id="XP_020433292.1">
    <property type="nucleotide sequence ID" value="XM_020576880.1"/>
</dbReference>
<evidence type="ECO:0000313" key="1">
    <source>
        <dbReference type="EMBL" id="EFA81174.1"/>
    </source>
</evidence>
<gene>
    <name evidence="1" type="ORF">PPL_06011</name>
</gene>